<evidence type="ECO:0000256" key="31">
    <source>
        <dbReference type="ARBA" id="ARBA00053019"/>
    </source>
</evidence>
<comment type="catalytic activity">
    <reaction evidence="31">
        <text>a sterol ester + H2O = a sterol + a fatty acid + H(+)</text>
        <dbReference type="Rhea" id="RHEA:10100"/>
        <dbReference type="ChEBI" id="CHEBI:15377"/>
        <dbReference type="ChEBI" id="CHEBI:15378"/>
        <dbReference type="ChEBI" id="CHEBI:15889"/>
        <dbReference type="ChEBI" id="CHEBI:28868"/>
        <dbReference type="ChEBI" id="CHEBI:35915"/>
        <dbReference type="EC" id="3.1.1.13"/>
    </reaction>
    <physiologicalReaction direction="left-to-right" evidence="31">
        <dbReference type="Rhea" id="RHEA:10101"/>
    </physiologicalReaction>
</comment>
<dbReference type="InterPro" id="IPR041499">
    <property type="entry name" value="Tfc1/Sfc1_N"/>
</dbReference>
<keyword evidence="10" id="KW-1015">Disulfide bond</keyword>
<feature type="domain" description="Transcription factor IIIC subunit Tfc1/Sfc1 triple barrel" evidence="41">
    <location>
        <begin position="32"/>
        <end position="131"/>
    </location>
</feature>
<dbReference type="OrthoDB" id="19653at2759"/>
<keyword evidence="9" id="KW-0443">Lipid metabolism</keyword>
<comment type="catalytic activity">
    <reaction evidence="30">
        <text>5-(9Z-hexadecenoyloxy)-octadecanoate + H2O = 5-hydroxy-octadecanoate + (9Z)-hexadecenoate + H(+)</text>
        <dbReference type="Rhea" id="RHEA:52092"/>
        <dbReference type="ChEBI" id="CHEBI:15377"/>
        <dbReference type="ChEBI" id="CHEBI:15378"/>
        <dbReference type="ChEBI" id="CHEBI:32372"/>
        <dbReference type="ChEBI" id="CHEBI:136369"/>
        <dbReference type="ChEBI" id="CHEBI:136370"/>
    </reaction>
    <physiologicalReaction direction="left-to-right" evidence="30">
        <dbReference type="Rhea" id="RHEA:52093"/>
    </physiologicalReaction>
</comment>
<dbReference type="Gene3D" id="3.30.200.160">
    <property type="entry name" value="TFIIIC, subcomplex tauA, subunit Sfc1, barrel domain"/>
    <property type="match status" value="1"/>
</dbReference>
<proteinExistence type="inferred from homology"/>
<dbReference type="PROSITE" id="PS00122">
    <property type="entry name" value="CARBOXYLESTERASE_B_1"/>
    <property type="match status" value="1"/>
</dbReference>
<evidence type="ECO:0000256" key="5">
    <source>
        <dbReference type="ARBA" id="ARBA00022525"/>
    </source>
</evidence>
<reference evidence="42 43" key="1">
    <citation type="journal article" date="2019" name="Genome Biol. Evol.">
        <title>Whole-Genome Sequencing of the Giant Devil Catfish, Bagarius yarrelli.</title>
        <authorList>
            <person name="Jiang W."/>
            <person name="Lv Y."/>
            <person name="Cheng L."/>
            <person name="Yang K."/>
            <person name="Chao B."/>
            <person name="Wang X."/>
            <person name="Li Y."/>
            <person name="Pan X."/>
            <person name="You X."/>
            <person name="Zhang Y."/>
            <person name="Yang J."/>
            <person name="Li J."/>
            <person name="Zhang X."/>
            <person name="Liu S."/>
            <person name="Sun C."/>
            <person name="Yang J."/>
            <person name="Shi Q."/>
        </authorList>
    </citation>
    <scope>NUCLEOTIDE SEQUENCE [LARGE SCALE GENOMIC DNA]</scope>
    <source>
        <strain evidence="42">JWS20170419001</strain>
        <tissue evidence="42">Muscle</tissue>
    </source>
</reference>
<dbReference type="InterPro" id="IPR002018">
    <property type="entry name" value="CarbesteraseB"/>
</dbReference>
<keyword evidence="4" id="KW-0719">Serine esterase</keyword>
<evidence type="ECO:0000256" key="30">
    <source>
        <dbReference type="ARBA" id="ARBA00052473"/>
    </source>
</evidence>
<evidence type="ECO:0000256" key="12">
    <source>
        <dbReference type="ARBA" id="ARBA00023369"/>
    </source>
</evidence>
<comment type="catalytic activity">
    <reaction evidence="13">
        <text>a butanoate ester + H2O = an aliphatic alcohol + butanoate + H(+)</text>
        <dbReference type="Rhea" id="RHEA:47348"/>
        <dbReference type="ChEBI" id="CHEBI:2571"/>
        <dbReference type="ChEBI" id="CHEBI:15377"/>
        <dbReference type="ChEBI" id="CHEBI:15378"/>
        <dbReference type="ChEBI" id="CHEBI:17968"/>
        <dbReference type="ChEBI" id="CHEBI:50477"/>
    </reaction>
    <physiologicalReaction direction="left-to-right" evidence="13">
        <dbReference type="Rhea" id="RHEA:47349"/>
    </physiologicalReaction>
</comment>
<evidence type="ECO:0000256" key="23">
    <source>
        <dbReference type="ARBA" id="ARBA00048800"/>
    </source>
</evidence>
<comment type="catalytic activity">
    <reaction evidence="19">
        <text>9-hexadecanoyloxy-octadecanoate + H2O = 9-hydroxy-octadecanoate + hexadecanoate + H(+)</text>
        <dbReference type="Rhea" id="RHEA:52052"/>
        <dbReference type="ChEBI" id="CHEBI:7896"/>
        <dbReference type="ChEBI" id="CHEBI:15377"/>
        <dbReference type="ChEBI" id="CHEBI:15378"/>
        <dbReference type="ChEBI" id="CHEBI:83670"/>
        <dbReference type="ChEBI" id="CHEBI:136286"/>
    </reaction>
    <physiologicalReaction direction="left-to-right" evidence="19">
        <dbReference type="Rhea" id="RHEA:52053"/>
    </physiologicalReaction>
</comment>
<evidence type="ECO:0000256" key="27">
    <source>
        <dbReference type="ARBA" id="ARBA00049322"/>
    </source>
</evidence>
<evidence type="ECO:0000256" key="7">
    <source>
        <dbReference type="ARBA" id="ARBA00022801"/>
    </source>
</evidence>
<dbReference type="Pfam" id="PF00135">
    <property type="entry name" value="COesterase"/>
    <property type="match status" value="1"/>
</dbReference>
<evidence type="ECO:0000256" key="9">
    <source>
        <dbReference type="ARBA" id="ARBA00023098"/>
    </source>
</evidence>
<keyword evidence="11" id="KW-0325">Glycoprotein</keyword>
<feature type="domain" description="Carboxylesterase type B" evidence="39">
    <location>
        <begin position="361"/>
        <end position="874"/>
    </location>
</feature>
<accession>A0A556TUM2</accession>
<comment type="catalytic activity">
    <reaction evidence="25">
        <text>1,2,3-trioctanoylglycerol + H2O = dioctanoylglycerol + octanoate + H(+)</text>
        <dbReference type="Rhea" id="RHEA:47864"/>
        <dbReference type="ChEBI" id="CHEBI:15377"/>
        <dbReference type="ChEBI" id="CHEBI:15378"/>
        <dbReference type="ChEBI" id="CHEBI:25646"/>
        <dbReference type="ChEBI" id="CHEBI:76978"/>
        <dbReference type="ChEBI" id="CHEBI:88066"/>
    </reaction>
    <physiologicalReaction direction="left-to-right" evidence="25">
        <dbReference type="Rhea" id="RHEA:47865"/>
    </physiologicalReaction>
</comment>
<evidence type="ECO:0000256" key="35">
    <source>
        <dbReference type="ARBA" id="ARBA00075760"/>
    </source>
</evidence>
<dbReference type="FunFam" id="3.40.50.1820:FF:000100">
    <property type="entry name" value="Carboxylic ester hydrolase"/>
    <property type="match status" value="1"/>
</dbReference>
<dbReference type="CDD" id="cd00312">
    <property type="entry name" value="Esterase_lipase"/>
    <property type="match status" value="1"/>
</dbReference>
<evidence type="ECO:0000256" key="33">
    <source>
        <dbReference type="ARBA" id="ARBA00067090"/>
    </source>
</evidence>
<feature type="domain" description="Transcription factor IIIC subunit 5 HTH" evidence="40">
    <location>
        <begin position="166"/>
        <end position="291"/>
    </location>
</feature>
<comment type="catalytic activity">
    <reaction evidence="21">
        <text>12-octadecanoyloxy-octadecanoate + H2O = 12-hydroxyoctadecanoate + octadecanoate + H(+)</text>
        <dbReference type="Rhea" id="RHEA:52080"/>
        <dbReference type="ChEBI" id="CHEBI:15377"/>
        <dbReference type="ChEBI" id="CHEBI:15378"/>
        <dbReference type="ChEBI" id="CHEBI:25629"/>
        <dbReference type="ChEBI" id="CHEBI:84201"/>
        <dbReference type="ChEBI" id="CHEBI:136330"/>
    </reaction>
    <physiologicalReaction direction="left-to-right" evidence="21">
        <dbReference type="Rhea" id="RHEA:52081"/>
    </physiologicalReaction>
</comment>
<dbReference type="GO" id="GO:0016042">
    <property type="term" value="P:lipid catabolic process"/>
    <property type="evidence" value="ECO:0007669"/>
    <property type="project" value="UniProtKB-KW"/>
</dbReference>
<dbReference type="InterPro" id="IPR029058">
    <property type="entry name" value="AB_hydrolase_fold"/>
</dbReference>
<gene>
    <name evidence="42" type="ORF">Baya_3127</name>
</gene>
<comment type="catalytic activity">
    <reaction evidence="26">
        <text>13-(9Z-octadecenoyloxy)-octadecanoate + H2O = 13-hydroxy-octadecanoate + (9Z)-octadecenoate + H(+)</text>
        <dbReference type="Rhea" id="RHEA:52064"/>
        <dbReference type="ChEBI" id="CHEBI:15377"/>
        <dbReference type="ChEBI" id="CHEBI:15378"/>
        <dbReference type="ChEBI" id="CHEBI:30823"/>
        <dbReference type="ChEBI" id="CHEBI:136303"/>
        <dbReference type="ChEBI" id="CHEBI:136304"/>
    </reaction>
    <physiologicalReaction direction="left-to-right" evidence="26">
        <dbReference type="Rhea" id="RHEA:52065"/>
    </physiologicalReaction>
</comment>
<dbReference type="Gene3D" id="3.40.50.1820">
    <property type="entry name" value="alpha/beta hydrolase"/>
    <property type="match status" value="1"/>
</dbReference>
<dbReference type="Pfam" id="PF09734">
    <property type="entry name" value="Tau95"/>
    <property type="match status" value="1"/>
</dbReference>
<dbReference type="InterPro" id="IPR019826">
    <property type="entry name" value="Carboxylesterase_B_AS"/>
</dbReference>
<dbReference type="PROSITE" id="PS00941">
    <property type="entry name" value="CARBOXYLESTERASE_B_2"/>
    <property type="match status" value="1"/>
</dbReference>
<evidence type="ECO:0000313" key="43">
    <source>
        <dbReference type="Proteomes" id="UP000319801"/>
    </source>
</evidence>
<comment type="subunit">
    <text evidence="32">Interacts with CLC.</text>
</comment>
<dbReference type="PANTHER" id="PTHR43903">
    <property type="entry name" value="NEUROLIGIN"/>
    <property type="match status" value="1"/>
</dbReference>
<comment type="subcellular location">
    <subcellularLocation>
        <location evidence="2">Secreted</location>
    </subcellularLocation>
</comment>
<dbReference type="InterPro" id="IPR042536">
    <property type="entry name" value="TFIIIC_tauA_Sfc1"/>
</dbReference>
<evidence type="ECO:0000256" key="8">
    <source>
        <dbReference type="ARBA" id="ARBA00022963"/>
    </source>
</evidence>
<comment type="caution">
    <text evidence="42">The sequence shown here is derived from an EMBL/GenBank/DDBJ whole genome shotgun (WGS) entry which is preliminary data.</text>
</comment>
<comment type="catalytic activity">
    <reaction evidence="17">
        <text>13-octadecanoyloxy-octadecanoate + H2O = 13-hydroxy-octadecanoate + octadecanoate + H(+)</text>
        <dbReference type="Rhea" id="RHEA:52084"/>
        <dbReference type="ChEBI" id="CHEBI:15377"/>
        <dbReference type="ChEBI" id="CHEBI:15378"/>
        <dbReference type="ChEBI" id="CHEBI:25629"/>
        <dbReference type="ChEBI" id="CHEBI:136304"/>
        <dbReference type="ChEBI" id="CHEBI:136335"/>
    </reaction>
    <physiologicalReaction direction="left-to-right" evidence="17">
        <dbReference type="Rhea" id="RHEA:52085"/>
    </physiologicalReaction>
</comment>
<dbReference type="GO" id="GO:0004771">
    <property type="term" value="F:sterol ester esterase activity"/>
    <property type="evidence" value="ECO:0007669"/>
    <property type="project" value="UniProtKB-EC"/>
</dbReference>
<dbReference type="EC" id="3.1.1.6" evidence="33"/>
<dbReference type="AlphaFoldDB" id="A0A556TUM2"/>
<dbReference type="SUPFAM" id="SSF53474">
    <property type="entry name" value="alpha/beta-Hydrolases"/>
    <property type="match status" value="1"/>
</dbReference>
<evidence type="ECO:0000256" key="18">
    <source>
        <dbReference type="ARBA" id="ARBA00047653"/>
    </source>
</evidence>
<evidence type="ECO:0000256" key="28">
    <source>
        <dbReference type="ARBA" id="ARBA00049428"/>
    </source>
</evidence>
<comment type="catalytic activity">
    <reaction evidence="18">
        <text>cholesteryl (9Z-octadecenoate) + H2O = cholesterol + (9Z)-octadecenoate + H(+)</text>
        <dbReference type="Rhea" id="RHEA:33875"/>
        <dbReference type="ChEBI" id="CHEBI:15377"/>
        <dbReference type="ChEBI" id="CHEBI:15378"/>
        <dbReference type="ChEBI" id="CHEBI:16113"/>
        <dbReference type="ChEBI" id="CHEBI:30823"/>
        <dbReference type="ChEBI" id="CHEBI:46898"/>
    </reaction>
    <physiologicalReaction direction="left-to-right" evidence="18">
        <dbReference type="Rhea" id="RHEA:33876"/>
    </physiologicalReaction>
</comment>
<comment type="catalytic activity">
    <reaction evidence="12">
        <text>a triacylglycerol + H2O = a diacylglycerol + a fatty acid + H(+)</text>
        <dbReference type="Rhea" id="RHEA:12044"/>
        <dbReference type="ChEBI" id="CHEBI:15377"/>
        <dbReference type="ChEBI" id="CHEBI:15378"/>
        <dbReference type="ChEBI" id="CHEBI:17855"/>
        <dbReference type="ChEBI" id="CHEBI:18035"/>
        <dbReference type="ChEBI" id="CHEBI:28868"/>
        <dbReference type="EC" id="3.1.1.3"/>
    </reaction>
    <physiologicalReaction direction="left-to-right" evidence="12">
        <dbReference type="Rhea" id="RHEA:12045"/>
    </physiologicalReaction>
</comment>
<dbReference type="Pfam" id="PF17682">
    <property type="entry name" value="Tau95_N"/>
    <property type="match status" value="1"/>
</dbReference>
<keyword evidence="5" id="KW-0964">Secreted</keyword>
<evidence type="ECO:0000256" key="22">
    <source>
        <dbReference type="ARBA" id="ARBA00048701"/>
    </source>
</evidence>
<evidence type="ECO:0000313" key="42">
    <source>
        <dbReference type="EMBL" id="TSK72143.1"/>
    </source>
</evidence>
<evidence type="ECO:0000256" key="32">
    <source>
        <dbReference type="ARBA" id="ARBA00064516"/>
    </source>
</evidence>
<keyword evidence="8" id="KW-0442">Lipid degradation</keyword>
<evidence type="ECO:0000256" key="16">
    <source>
        <dbReference type="ARBA" id="ARBA00047368"/>
    </source>
</evidence>
<sequence length="885" mass="99398">MDATLNTSTSATEAGCKSKDAVTLPLSETRLVCVEYPGLVKNVDKMLETIGGEQGLSRTYGDASKRLELRYRPQDPFCHPVCGNRYSSTNLLIRVRRRTNRRSGESQVIVEIQGLIDTTYKFQGMADFQYLAIHKEKDGCQTSLYDKITLRKPEKKEFFDQDVPLFIPPPIFSRLDNPVDFYYRPDIVHKEGHVLHLVTKENLIGPNRARRAHNAIFVNFEDETVPTEPLEAAKANWRKLAVHDCDLKAEEKMRELFERRPIWSRNALKANINIHPEKLKLLLPFQAYYMDSVYIFREGMLPPYRQMFYQLCDLDVEKIKNIIHENDGKEEVCDERDGWCLPRTADELRNIISSMIMQLGVVYTEGGMVEGKNHGVGLFRYMDVFKGIPFAAQPVRFQKPTPHPGWTGVLKAKDFPKRCLQLNMVQMDTRGSEDCLYLNIWVPQGRSVSTGLPVMVYFFGGGFLVGGSQGANFLNNYLYSGEEIADRGNVIVVTVNYRVGALGFLSTGDSDLPGNYGLWDQHTAIAWVHRNIKAFGGDPNNITIFGESAGGASVSFQMLTPHNKGLIRRAISQSGVALCPWGVNRNPRAFAEEVAKKVGCPIDESMAACLKMTDPVELTIAGTLNLKGSATNPIVKNLVLAPVIDGDFLPSDPSTLFSNAADIDYIAGVNDMDGHIFTGFDIPSVNQPIQSTPVQDVKDLLTALTTDKGQEAAAAAYDQYTANWGNSPSKADIKKTIIDIETDYTFLVPTQMSLYLHAKHAKTGRTYSYLFSEPSRMPGYPIWMGADHADDLQYVFGKPFTTPLGYRPKHRRVSKYMIAYWTNFAKTGDPNIGESSVPVVWPKLTEGHQFVDINHDMGKNSVKQKMRARFVYFWSTTYMSFPDVS</sequence>
<dbReference type="EMBL" id="VCAZ01000019">
    <property type="protein sequence ID" value="TSK72143.1"/>
    <property type="molecule type" value="Genomic_DNA"/>
</dbReference>
<evidence type="ECO:0000256" key="2">
    <source>
        <dbReference type="ARBA" id="ARBA00004613"/>
    </source>
</evidence>
<evidence type="ECO:0000259" key="39">
    <source>
        <dbReference type="Pfam" id="PF00135"/>
    </source>
</evidence>
<evidence type="ECO:0000256" key="13">
    <source>
        <dbReference type="ARBA" id="ARBA00033629"/>
    </source>
</evidence>
<comment type="catalytic activity">
    <reaction evidence="27">
        <text>13-(9Z-hexadecenoyloxy)-octadecanoate + H2O = 13-hydroxy-octadecanoate + (9Z)-hexadecenoate + H(+)</text>
        <dbReference type="Rhea" id="RHEA:52076"/>
        <dbReference type="ChEBI" id="CHEBI:15377"/>
        <dbReference type="ChEBI" id="CHEBI:15378"/>
        <dbReference type="ChEBI" id="CHEBI:32372"/>
        <dbReference type="ChEBI" id="CHEBI:136304"/>
        <dbReference type="ChEBI" id="CHEBI:136315"/>
    </reaction>
    <physiologicalReaction direction="left-to-right" evidence="27">
        <dbReference type="Rhea" id="RHEA:52077"/>
    </physiologicalReaction>
</comment>
<dbReference type="EC" id="3.1.1.13" evidence="14"/>
<keyword evidence="7" id="KW-0378">Hydrolase</keyword>
<dbReference type="GO" id="GO:0008126">
    <property type="term" value="F:acetylesterase activity"/>
    <property type="evidence" value="ECO:0007669"/>
    <property type="project" value="UniProtKB-EC"/>
</dbReference>
<comment type="catalytic activity">
    <reaction evidence="1">
        <text>9-(9Z-hexadecenoyloxy)-octadecanoate + H2O = (9Z)-hexadecenoate + 9-hydroxy-octadecanoate + H(+)</text>
        <dbReference type="Rhea" id="RHEA:52068"/>
        <dbReference type="ChEBI" id="CHEBI:15377"/>
        <dbReference type="ChEBI" id="CHEBI:15378"/>
        <dbReference type="ChEBI" id="CHEBI:32372"/>
        <dbReference type="ChEBI" id="CHEBI:136286"/>
        <dbReference type="ChEBI" id="CHEBI:136309"/>
    </reaction>
    <physiologicalReaction direction="left-to-right" evidence="1">
        <dbReference type="Rhea" id="RHEA:52069"/>
    </physiologicalReaction>
</comment>
<evidence type="ECO:0000256" key="26">
    <source>
        <dbReference type="ARBA" id="ARBA00049296"/>
    </source>
</evidence>
<evidence type="ECO:0000256" key="4">
    <source>
        <dbReference type="ARBA" id="ARBA00022487"/>
    </source>
</evidence>
<evidence type="ECO:0000256" key="36">
    <source>
        <dbReference type="ARBA" id="ARBA00078987"/>
    </source>
</evidence>
<evidence type="ECO:0000256" key="17">
    <source>
        <dbReference type="ARBA" id="ARBA00047427"/>
    </source>
</evidence>
<evidence type="ECO:0000256" key="29">
    <source>
        <dbReference type="ARBA" id="ARBA00051791"/>
    </source>
</evidence>
<evidence type="ECO:0000256" key="38">
    <source>
        <dbReference type="ARBA" id="ARBA00082326"/>
    </source>
</evidence>
<dbReference type="InterPro" id="IPR019819">
    <property type="entry name" value="Carboxylesterase_B_CS"/>
</dbReference>
<evidence type="ECO:0000256" key="25">
    <source>
        <dbReference type="ARBA" id="ARBA00049290"/>
    </source>
</evidence>
<organism evidence="42 43">
    <name type="scientific">Bagarius yarrelli</name>
    <name type="common">Goonch</name>
    <name type="synonym">Bagrus yarrelli</name>
    <dbReference type="NCBI Taxonomy" id="175774"/>
    <lineage>
        <taxon>Eukaryota</taxon>
        <taxon>Metazoa</taxon>
        <taxon>Chordata</taxon>
        <taxon>Craniata</taxon>
        <taxon>Vertebrata</taxon>
        <taxon>Euteleostomi</taxon>
        <taxon>Actinopterygii</taxon>
        <taxon>Neopterygii</taxon>
        <taxon>Teleostei</taxon>
        <taxon>Ostariophysi</taxon>
        <taxon>Siluriformes</taxon>
        <taxon>Sisoridae</taxon>
        <taxon>Sisorinae</taxon>
        <taxon>Bagarius</taxon>
    </lineage>
</organism>
<dbReference type="GO" id="GO:0005576">
    <property type="term" value="C:extracellular region"/>
    <property type="evidence" value="ECO:0007669"/>
    <property type="project" value="UniProtKB-SubCell"/>
</dbReference>
<comment type="catalytic activity">
    <reaction evidence="29">
        <text>an acetyl ester + H2O = an aliphatic alcohol + acetate + H(+)</text>
        <dbReference type="Rhea" id="RHEA:12957"/>
        <dbReference type="ChEBI" id="CHEBI:2571"/>
        <dbReference type="ChEBI" id="CHEBI:15377"/>
        <dbReference type="ChEBI" id="CHEBI:15378"/>
        <dbReference type="ChEBI" id="CHEBI:30089"/>
        <dbReference type="ChEBI" id="CHEBI:47622"/>
        <dbReference type="EC" id="3.1.1.6"/>
    </reaction>
    <physiologicalReaction direction="left-to-right" evidence="29">
        <dbReference type="Rhea" id="RHEA:12958"/>
    </physiologicalReaction>
</comment>
<evidence type="ECO:0000256" key="20">
    <source>
        <dbReference type="ARBA" id="ARBA00048386"/>
    </source>
</evidence>
<comment type="catalytic activity">
    <reaction evidence="28">
        <text>12-(9Z-hexadecenoyloxy)-octadecanoate + H2O = 12-hydroxyoctadecanoate + (9Z)-hexadecenoate + H(+)</text>
        <dbReference type="Rhea" id="RHEA:52072"/>
        <dbReference type="ChEBI" id="CHEBI:15377"/>
        <dbReference type="ChEBI" id="CHEBI:15378"/>
        <dbReference type="ChEBI" id="CHEBI:32372"/>
        <dbReference type="ChEBI" id="CHEBI:84201"/>
        <dbReference type="ChEBI" id="CHEBI:136312"/>
    </reaction>
    <physiologicalReaction direction="left-to-right" evidence="28">
        <dbReference type="Rhea" id="RHEA:52073"/>
    </physiologicalReaction>
</comment>
<comment type="similarity">
    <text evidence="3">Belongs to the type-B carboxylesterase/lipase family.</text>
</comment>
<evidence type="ECO:0000256" key="14">
    <source>
        <dbReference type="ARBA" id="ARBA00039150"/>
    </source>
</evidence>
<dbReference type="Proteomes" id="UP000319801">
    <property type="component" value="Unassembled WGS sequence"/>
</dbReference>
<comment type="catalytic activity">
    <reaction evidence="22">
        <text>12-(9Z-octadecenoyloxy)-octadecanoate + H2O = 12-hydroxyoctadecanoate + (9Z)-octadecenoate + H(+)</text>
        <dbReference type="Rhea" id="RHEA:52060"/>
        <dbReference type="ChEBI" id="CHEBI:15377"/>
        <dbReference type="ChEBI" id="CHEBI:15378"/>
        <dbReference type="ChEBI" id="CHEBI:30823"/>
        <dbReference type="ChEBI" id="CHEBI:84201"/>
        <dbReference type="ChEBI" id="CHEBI:136302"/>
    </reaction>
    <physiologicalReaction direction="left-to-right" evidence="22">
        <dbReference type="Rhea" id="RHEA:52061"/>
    </physiologicalReaction>
</comment>
<comment type="catalytic activity">
    <reaction evidence="23">
        <text>9-(9Z-octadecenoyloxy)-octadecanoate + H2O = 9-hydroxy-octadecanoate + (9Z)-octadecenoate + H(+)</text>
        <dbReference type="Rhea" id="RHEA:52048"/>
        <dbReference type="ChEBI" id="CHEBI:15377"/>
        <dbReference type="ChEBI" id="CHEBI:15378"/>
        <dbReference type="ChEBI" id="CHEBI:30823"/>
        <dbReference type="ChEBI" id="CHEBI:136282"/>
        <dbReference type="ChEBI" id="CHEBI:136286"/>
    </reaction>
    <physiologicalReaction direction="left-to-right" evidence="23">
        <dbReference type="Rhea" id="RHEA:52049"/>
    </physiologicalReaction>
</comment>
<name>A0A556TUM2_BAGYA</name>
<evidence type="ECO:0000259" key="41">
    <source>
        <dbReference type="Pfam" id="PF17682"/>
    </source>
</evidence>
<evidence type="ECO:0000256" key="19">
    <source>
        <dbReference type="ARBA" id="ARBA00047863"/>
    </source>
</evidence>
<comment type="catalytic activity">
    <reaction evidence="20">
        <text>1,2,3-tri-(9Z-octadecenoyl)-glycerol + H2O = di-(9Z)-octadecenoylglycerol + (9Z)-octadecenoate + H(+)</text>
        <dbReference type="Rhea" id="RHEA:38575"/>
        <dbReference type="ChEBI" id="CHEBI:15377"/>
        <dbReference type="ChEBI" id="CHEBI:15378"/>
        <dbReference type="ChEBI" id="CHEBI:30823"/>
        <dbReference type="ChEBI" id="CHEBI:53753"/>
        <dbReference type="ChEBI" id="CHEBI:75945"/>
    </reaction>
    <physiologicalReaction direction="left-to-right" evidence="20">
        <dbReference type="Rhea" id="RHEA:38576"/>
    </physiologicalReaction>
</comment>
<comment type="catalytic activity">
    <reaction evidence="24">
        <text>9-octadecanoyloxy-octadecanoate + H2O = 9-hydroxy-octadecanoate + octadecanoate + H(+)</text>
        <dbReference type="Rhea" id="RHEA:52096"/>
        <dbReference type="ChEBI" id="CHEBI:15377"/>
        <dbReference type="ChEBI" id="CHEBI:15378"/>
        <dbReference type="ChEBI" id="CHEBI:25629"/>
        <dbReference type="ChEBI" id="CHEBI:136286"/>
        <dbReference type="ChEBI" id="CHEBI:136373"/>
    </reaction>
    <physiologicalReaction direction="left-to-right" evidence="24">
        <dbReference type="Rhea" id="RHEA:52097"/>
    </physiologicalReaction>
</comment>
<evidence type="ECO:0000256" key="24">
    <source>
        <dbReference type="ARBA" id="ARBA00049221"/>
    </source>
</evidence>
<evidence type="ECO:0000256" key="3">
    <source>
        <dbReference type="ARBA" id="ARBA00005964"/>
    </source>
</evidence>
<evidence type="ECO:0000256" key="15">
    <source>
        <dbReference type="ARBA" id="ARBA00042120"/>
    </source>
</evidence>
<dbReference type="GO" id="GO:0004806">
    <property type="term" value="F:triacylglycerol lipase activity"/>
    <property type="evidence" value="ECO:0007669"/>
    <property type="project" value="UniProtKB-EC"/>
</dbReference>
<dbReference type="FunFam" id="3.30.200.160:FF:000002">
    <property type="entry name" value="Transcription factor IIIC, subunit 5"/>
    <property type="match status" value="1"/>
</dbReference>
<dbReference type="InterPro" id="IPR051093">
    <property type="entry name" value="Neuroligin/BSAL"/>
</dbReference>
<dbReference type="InterPro" id="IPR019136">
    <property type="entry name" value="TF_IIIC_su-5_HTH"/>
</dbReference>
<evidence type="ECO:0000256" key="1">
    <source>
        <dbReference type="ARBA" id="ARBA00000923"/>
    </source>
</evidence>
<evidence type="ECO:0000256" key="34">
    <source>
        <dbReference type="ARBA" id="ARBA00070864"/>
    </source>
</evidence>
<evidence type="ECO:0000256" key="21">
    <source>
        <dbReference type="ARBA" id="ARBA00048680"/>
    </source>
</evidence>
<evidence type="ECO:0000256" key="11">
    <source>
        <dbReference type="ARBA" id="ARBA00023180"/>
    </source>
</evidence>
<keyword evidence="6" id="KW-0732">Signal</keyword>
<evidence type="ECO:0000256" key="6">
    <source>
        <dbReference type="ARBA" id="ARBA00022729"/>
    </source>
</evidence>
<protein>
    <recommendedName>
        <fullName evidence="34">Bile salt-activated lipase</fullName>
        <ecNumber evidence="14">3.1.1.13</ecNumber>
        <ecNumber evidence="33">3.1.1.6</ecNumber>
    </recommendedName>
    <alternativeName>
        <fullName evidence="36">Bile salt-stimulated lipase</fullName>
    </alternativeName>
    <alternativeName>
        <fullName evidence="37">Carboxyl ester lipase</fullName>
    </alternativeName>
    <alternativeName>
        <fullName evidence="35">Cholesterol esterase</fullName>
    </alternativeName>
    <alternativeName>
        <fullName evidence="38">Pancreatic lysophospholipase</fullName>
    </alternativeName>
    <alternativeName>
        <fullName evidence="15">Sterol esterase</fullName>
    </alternativeName>
</protein>
<evidence type="ECO:0000256" key="37">
    <source>
        <dbReference type="ARBA" id="ARBA00080674"/>
    </source>
</evidence>
<comment type="catalytic activity">
    <reaction evidence="16">
        <text>12-hexadecanoyloxy-octadecanoate + H2O = 12-hydroxyoctadecanoate + hexadecanoate + H(+)</text>
        <dbReference type="Rhea" id="RHEA:52056"/>
        <dbReference type="ChEBI" id="CHEBI:7896"/>
        <dbReference type="ChEBI" id="CHEBI:15377"/>
        <dbReference type="ChEBI" id="CHEBI:15378"/>
        <dbReference type="ChEBI" id="CHEBI:83677"/>
        <dbReference type="ChEBI" id="CHEBI:84201"/>
    </reaction>
    <physiologicalReaction direction="left-to-right" evidence="16">
        <dbReference type="Rhea" id="RHEA:52057"/>
    </physiologicalReaction>
</comment>
<keyword evidence="43" id="KW-1185">Reference proteome</keyword>
<evidence type="ECO:0000259" key="40">
    <source>
        <dbReference type="Pfam" id="PF09734"/>
    </source>
</evidence>
<evidence type="ECO:0000256" key="10">
    <source>
        <dbReference type="ARBA" id="ARBA00023157"/>
    </source>
</evidence>